<dbReference type="InterPro" id="IPR036162">
    <property type="entry name" value="Resolvase-like_N_sf"/>
</dbReference>
<feature type="region of interest" description="Disordered" evidence="1">
    <location>
        <begin position="49"/>
        <end position="76"/>
    </location>
</feature>
<proteinExistence type="predicted"/>
<dbReference type="RefSeq" id="WP_202972290.1">
    <property type="nucleotide sequence ID" value="NZ_CAAAIY010000046.1"/>
</dbReference>
<name>A0A0W0RTT9_LEGBO</name>
<dbReference type="Proteomes" id="UP000054695">
    <property type="component" value="Unassembled WGS sequence"/>
</dbReference>
<sequence length="95" mass="10426">MGTLIGFRSLCDGAIDTTTASGELIFNIFSSLAQFERRLIQERTKAGLDAARARGRSGGQKKVSSNNPKMLTAKRMHKNHGMSINDICKTLKISR</sequence>
<dbReference type="Pfam" id="PF00239">
    <property type="entry name" value="Resolvase"/>
    <property type="match status" value="1"/>
</dbReference>
<evidence type="ECO:0000259" key="2">
    <source>
        <dbReference type="PROSITE" id="PS51736"/>
    </source>
</evidence>
<dbReference type="AlphaFoldDB" id="A0A0W0RTT9"/>
<dbReference type="PATRIC" id="fig|447.4.peg.1478"/>
<feature type="domain" description="Resolvase/invertase-type recombinase catalytic" evidence="2">
    <location>
        <begin position="1"/>
        <end position="55"/>
    </location>
</feature>
<protein>
    <submittedName>
        <fullName evidence="3">DNA-invertase hin</fullName>
    </submittedName>
</protein>
<dbReference type="GO" id="GO:0000150">
    <property type="term" value="F:DNA strand exchange activity"/>
    <property type="evidence" value="ECO:0007669"/>
    <property type="project" value="InterPro"/>
</dbReference>
<dbReference type="STRING" id="447.Lboz_1384"/>
<dbReference type="GO" id="GO:0003677">
    <property type="term" value="F:DNA binding"/>
    <property type="evidence" value="ECO:0007669"/>
    <property type="project" value="InterPro"/>
</dbReference>
<evidence type="ECO:0000256" key="1">
    <source>
        <dbReference type="SAM" id="MobiDB-lite"/>
    </source>
</evidence>
<dbReference type="PROSITE" id="PS51736">
    <property type="entry name" value="RECOMBINASES_3"/>
    <property type="match status" value="1"/>
</dbReference>
<evidence type="ECO:0000313" key="4">
    <source>
        <dbReference type="Proteomes" id="UP000054695"/>
    </source>
</evidence>
<dbReference type="Gene3D" id="3.40.50.1390">
    <property type="entry name" value="Resolvase, N-terminal catalytic domain"/>
    <property type="match status" value="1"/>
</dbReference>
<dbReference type="SUPFAM" id="SSF53041">
    <property type="entry name" value="Resolvase-like"/>
    <property type="match status" value="1"/>
</dbReference>
<keyword evidence="4" id="KW-1185">Reference proteome</keyword>
<gene>
    <name evidence="3" type="primary">hin_1</name>
    <name evidence="3" type="ORF">Lboz_1384</name>
</gene>
<dbReference type="EMBL" id="LNXU01000015">
    <property type="protein sequence ID" value="KTC74471.1"/>
    <property type="molecule type" value="Genomic_DNA"/>
</dbReference>
<comment type="caution">
    <text evidence="3">The sequence shown here is derived from an EMBL/GenBank/DDBJ whole genome shotgun (WGS) entry which is preliminary data.</text>
</comment>
<reference evidence="3 4" key="1">
    <citation type="submission" date="2015-11" db="EMBL/GenBank/DDBJ databases">
        <title>Genomic analysis of 38 Legionella species identifies large and diverse effector repertoires.</title>
        <authorList>
            <person name="Burstein D."/>
            <person name="Amaro F."/>
            <person name="Zusman T."/>
            <person name="Lifshitz Z."/>
            <person name="Cohen O."/>
            <person name="Gilbert J.A."/>
            <person name="Pupko T."/>
            <person name="Shuman H.A."/>
            <person name="Segal G."/>
        </authorList>
    </citation>
    <scope>NUCLEOTIDE SEQUENCE [LARGE SCALE GENOMIC DNA]</scope>
    <source>
        <strain evidence="3 4">WIGA</strain>
    </source>
</reference>
<accession>A0A0W0RTT9</accession>
<evidence type="ECO:0000313" key="3">
    <source>
        <dbReference type="EMBL" id="KTC74471.1"/>
    </source>
</evidence>
<organism evidence="3 4">
    <name type="scientific">Legionella bozemanae</name>
    <name type="common">Fluoribacter bozemanae</name>
    <dbReference type="NCBI Taxonomy" id="447"/>
    <lineage>
        <taxon>Bacteria</taxon>
        <taxon>Pseudomonadati</taxon>
        <taxon>Pseudomonadota</taxon>
        <taxon>Gammaproteobacteria</taxon>
        <taxon>Legionellales</taxon>
        <taxon>Legionellaceae</taxon>
        <taxon>Legionella</taxon>
    </lineage>
</organism>
<dbReference type="InterPro" id="IPR006119">
    <property type="entry name" value="Resolv_N"/>
</dbReference>